<comment type="similarity">
    <text evidence="2">Belongs to the major facilitator superfamily. Nitrate/nitrite porter (TC 2.A.1.8) family.</text>
</comment>
<dbReference type="Gene3D" id="1.20.1250.20">
    <property type="entry name" value="MFS general substrate transporter like domains"/>
    <property type="match status" value="2"/>
</dbReference>
<feature type="transmembrane region" description="Helical" evidence="8">
    <location>
        <begin position="587"/>
        <end position="608"/>
    </location>
</feature>
<gene>
    <name evidence="10" type="ORF">BURMUCGD2_4729</name>
</gene>
<feature type="region of interest" description="Disordered" evidence="7">
    <location>
        <begin position="144"/>
        <end position="169"/>
    </location>
</feature>
<sequence>MTAAPGDAAHATDAVVPICRSASTGRSFRHCTSASLPMSAFDSAISGPTGIARIAMRGAIARCACRAARYGPTRRRIDVHRWRLPRTAMSHGFSAASHHICASLRRRASSAGAPRAWSDAARALRGGRCGALAASLARRLRNSVRADQRRSGSQYRIPTRPATGFMGNGVLRTGSRQTRPCAQDAVFRLADDMTDKATRIDLFSLRTAPMRAFHLTWMAFFVCFFAWFACAPLMPLIAREFHLSAAQVANINIAAVAATIAVRLLVGPLCDRFGPRRVYVGLLVLGAIPVFAVSFTHDYLSFLICRLGIGAIGAGFVITQYHTSVMFAPNVVGTANATTAGWGNAGAGATQALMPLLVAAGLMLGLGDDSAWRAALVVPGIAMLAMAWAYWRYAQDCPQGDFIALRKAGVTIDSGKKGGWASFFTACANYRVWMLFVTYGACFGVEVFIHNIAALYYVDHFHLSLKDAGLAAGLFGLLALFARALGGWLSDKVAARRSLDVRATLLCALIVGEGLGLIWFSHARSVGIALVAMLTFGLFTHMACGATYALVPFIDRKALGGVAGIVGAGGNVGAVAASFLLKGVGDVQHALSLLGLAVTATALCAMAVRFSEEHKAREAELRDRALAAANAAN</sequence>
<feature type="transmembrane region" description="Helical" evidence="8">
    <location>
        <begin position="215"/>
        <end position="238"/>
    </location>
</feature>
<evidence type="ECO:0000256" key="6">
    <source>
        <dbReference type="ARBA" id="ARBA00023136"/>
    </source>
</evidence>
<dbReference type="PANTHER" id="PTHR23515">
    <property type="entry name" value="HIGH-AFFINITY NITRATE TRANSPORTER 2.3"/>
    <property type="match status" value="1"/>
</dbReference>
<evidence type="ECO:0000256" key="8">
    <source>
        <dbReference type="SAM" id="Phobius"/>
    </source>
</evidence>
<evidence type="ECO:0000256" key="4">
    <source>
        <dbReference type="ARBA" id="ARBA00022989"/>
    </source>
</evidence>
<feature type="transmembrane region" description="Helical" evidence="8">
    <location>
        <begin position="501"/>
        <end position="520"/>
    </location>
</feature>
<dbReference type="GO" id="GO:0015112">
    <property type="term" value="F:nitrate transmembrane transporter activity"/>
    <property type="evidence" value="ECO:0007669"/>
    <property type="project" value="InterPro"/>
</dbReference>
<feature type="transmembrane region" description="Helical" evidence="8">
    <location>
        <begin position="558"/>
        <end position="581"/>
    </location>
</feature>
<dbReference type="InterPro" id="IPR011701">
    <property type="entry name" value="MFS"/>
</dbReference>
<keyword evidence="5" id="KW-0534">Nitrate assimilation</keyword>
<evidence type="ECO:0000256" key="7">
    <source>
        <dbReference type="SAM" id="MobiDB-lite"/>
    </source>
</evidence>
<evidence type="ECO:0000256" key="1">
    <source>
        <dbReference type="ARBA" id="ARBA00004141"/>
    </source>
</evidence>
<keyword evidence="3 8" id="KW-0812">Transmembrane</keyword>
<feature type="transmembrane region" description="Helical" evidence="8">
    <location>
        <begin position="278"/>
        <end position="295"/>
    </location>
</feature>
<name>B9BI23_9BURK</name>
<protein>
    <submittedName>
        <fullName evidence="10">Major facilitator superfamily</fullName>
    </submittedName>
</protein>
<dbReference type="InterPro" id="IPR036259">
    <property type="entry name" value="MFS_trans_sf"/>
</dbReference>
<feature type="transmembrane region" description="Helical" evidence="8">
    <location>
        <begin position="526"/>
        <end position="551"/>
    </location>
</feature>
<evidence type="ECO:0000256" key="5">
    <source>
        <dbReference type="ARBA" id="ARBA00023063"/>
    </source>
</evidence>
<feature type="transmembrane region" description="Helical" evidence="8">
    <location>
        <begin position="470"/>
        <end position="489"/>
    </location>
</feature>
<organism evidence="10 11">
    <name type="scientific">Burkholderia multivorans CGD2</name>
    <dbReference type="NCBI Taxonomy" id="513052"/>
    <lineage>
        <taxon>Bacteria</taxon>
        <taxon>Pseudomonadati</taxon>
        <taxon>Pseudomonadota</taxon>
        <taxon>Betaproteobacteria</taxon>
        <taxon>Burkholderiales</taxon>
        <taxon>Burkholderiaceae</taxon>
        <taxon>Burkholderia</taxon>
        <taxon>Burkholderia cepacia complex</taxon>
    </lineage>
</organism>
<reference evidence="10 11" key="1">
    <citation type="journal article" date="2012" name="J. Bacteriol.">
        <title>Draft Genome Sequence Determination for Cystic Fibrosis and Chronic Granulomatous Disease Burkholderia multivorans Isolates.</title>
        <authorList>
            <person name="Varga J.J."/>
            <person name="Losada L."/>
            <person name="Zelazny A.M."/>
            <person name="Brinkac L."/>
            <person name="Harkins D."/>
            <person name="Radune D."/>
            <person name="Hostetler J."/>
            <person name="Sampaio E.P."/>
            <person name="Ronning C.M."/>
            <person name="Nierman W.C."/>
            <person name="Greenberg D.E."/>
            <person name="Holland S.M."/>
            <person name="Goldberg J.B."/>
        </authorList>
    </citation>
    <scope>NUCLEOTIDE SEQUENCE [LARGE SCALE GENOMIC DNA]</scope>
    <source>
        <strain evidence="10 11">CGD2</strain>
    </source>
</reference>
<feature type="transmembrane region" description="Helical" evidence="8">
    <location>
        <begin position="432"/>
        <end position="458"/>
    </location>
</feature>
<dbReference type="InterPro" id="IPR020846">
    <property type="entry name" value="MFS_dom"/>
</dbReference>
<dbReference type="SUPFAM" id="SSF103473">
    <property type="entry name" value="MFS general substrate transporter"/>
    <property type="match status" value="1"/>
</dbReference>
<dbReference type="PROSITE" id="PS50850">
    <property type="entry name" value="MFS"/>
    <property type="match status" value="1"/>
</dbReference>
<keyword evidence="4 8" id="KW-1133">Transmembrane helix</keyword>
<dbReference type="AlphaFoldDB" id="B9BI23"/>
<dbReference type="GO" id="GO:0042128">
    <property type="term" value="P:nitrate assimilation"/>
    <property type="evidence" value="ECO:0007669"/>
    <property type="project" value="UniProtKB-KW"/>
</dbReference>
<evidence type="ECO:0000313" key="10">
    <source>
        <dbReference type="EMBL" id="EEE09356.1"/>
    </source>
</evidence>
<keyword evidence="6 8" id="KW-0472">Membrane</keyword>
<feature type="transmembrane region" description="Helical" evidence="8">
    <location>
        <begin position="371"/>
        <end position="391"/>
    </location>
</feature>
<dbReference type="InterPro" id="IPR044772">
    <property type="entry name" value="NO3_transporter"/>
</dbReference>
<evidence type="ECO:0000313" key="11">
    <source>
        <dbReference type="Proteomes" id="UP000004535"/>
    </source>
</evidence>
<dbReference type="GO" id="GO:0016020">
    <property type="term" value="C:membrane"/>
    <property type="evidence" value="ECO:0007669"/>
    <property type="project" value="UniProtKB-SubCell"/>
</dbReference>
<proteinExistence type="inferred from homology"/>
<dbReference type="Proteomes" id="UP000004535">
    <property type="component" value="Unassembled WGS sequence"/>
</dbReference>
<comment type="subcellular location">
    <subcellularLocation>
        <location evidence="1">Membrane</location>
        <topology evidence="1">Multi-pass membrane protein</topology>
    </subcellularLocation>
</comment>
<evidence type="ECO:0000259" key="9">
    <source>
        <dbReference type="PROSITE" id="PS50850"/>
    </source>
</evidence>
<feature type="domain" description="Major facilitator superfamily (MFS) profile" evidence="9">
    <location>
        <begin position="212"/>
        <end position="615"/>
    </location>
</feature>
<evidence type="ECO:0000256" key="3">
    <source>
        <dbReference type="ARBA" id="ARBA00022692"/>
    </source>
</evidence>
<accession>B9BI23</accession>
<feature type="transmembrane region" description="Helical" evidence="8">
    <location>
        <begin position="244"/>
        <end position="266"/>
    </location>
</feature>
<dbReference type="EMBL" id="ACFC01000001">
    <property type="protein sequence ID" value="EEE09356.1"/>
    <property type="molecule type" value="Genomic_DNA"/>
</dbReference>
<comment type="caution">
    <text evidence="10">The sequence shown here is derived from an EMBL/GenBank/DDBJ whole genome shotgun (WGS) entry which is preliminary data.</text>
</comment>
<dbReference type="Pfam" id="PF07690">
    <property type="entry name" value="MFS_1"/>
    <property type="match status" value="1"/>
</dbReference>
<evidence type="ECO:0000256" key="2">
    <source>
        <dbReference type="ARBA" id="ARBA00008432"/>
    </source>
</evidence>
<feature type="transmembrane region" description="Helical" evidence="8">
    <location>
        <begin position="342"/>
        <end position="365"/>
    </location>
</feature>